<dbReference type="GeneID" id="5234880"/>
<evidence type="ECO:0000256" key="9">
    <source>
        <dbReference type="SAM" id="MobiDB-lite"/>
    </source>
</evidence>
<keyword evidence="3 8" id="KW-0813">Transport</keyword>
<keyword evidence="5 8" id="KW-1133">Transmembrane helix</keyword>
<keyword evidence="11" id="KW-1185">Reference proteome</keyword>
<dbReference type="Pfam" id="PF02535">
    <property type="entry name" value="Zip"/>
    <property type="match status" value="1"/>
</dbReference>
<dbReference type="OrthoDB" id="448280at2759"/>
<feature type="region of interest" description="Disordered" evidence="9">
    <location>
        <begin position="175"/>
        <end position="210"/>
    </location>
</feature>
<evidence type="ECO:0000256" key="4">
    <source>
        <dbReference type="ARBA" id="ARBA00022692"/>
    </source>
</evidence>
<keyword evidence="6 8" id="KW-0406">Ion transport</keyword>
<dbReference type="NCBIfam" id="TIGR00820">
    <property type="entry name" value="zip"/>
    <property type="match status" value="1"/>
</dbReference>
<dbReference type="PANTHER" id="PTHR11040">
    <property type="entry name" value="ZINC/IRON TRANSPORTER"/>
    <property type="match status" value="1"/>
</dbReference>
<dbReference type="PANTHER" id="PTHR11040:SF69">
    <property type="entry name" value="ZINC-REGULATED TRANSPORTER 2"/>
    <property type="match status" value="1"/>
</dbReference>
<evidence type="ECO:0000256" key="1">
    <source>
        <dbReference type="ARBA" id="ARBA00004141"/>
    </source>
</evidence>
<comment type="caution">
    <text evidence="8">Lacks conserved residue(s) required for the propagation of feature annotation.</text>
</comment>
<keyword evidence="7 8" id="KW-0472">Membrane</keyword>
<feature type="transmembrane region" description="Helical" evidence="8">
    <location>
        <begin position="377"/>
        <end position="396"/>
    </location>
</feature>
<evidence type="ECO:0000256" key="8">
    <source>
        <dbReference type="RuleBase" id="RU362088"/>
    </source>
</evidence>
<evidence type="ECO:0000256" key="7">
    <source>
        <dbReference type="ARBA" id="ARBA00023136"/>
    </source>
</evidence>
<sequence length="397" mass="44420">MTQYSNLSNLFEYLNKRDECPTTNDYDGKDFGARISSIFVIMATSAIGTLFPILSSKYSFIRLPPWCFFGAKYFGSGVIVATAFIHLLEPASDALGDECLTGVITEYPWAFGICLMTLFVLFFFELVAYQMIDRKIASLSTDQEEGQEGGYGGHTHSHFGDEALYVKKDVAEKKLSQSDEEEDDVEEEGDEYDAAERKHAKSETNPYPKHFQHAHEHQDPELMGTPVNDQSKEQYYGQLLNVFVLEFGVIFHSVFIGLSLAVAGDEFKSLYIVLVFHQMFEGLGLGTRIATTNWGKRRWTPYLLAIAYTLCTPIAIAIGLGVRHSYPPGSRRSLITNGVFDSISAGILVYTGIVELMAHEFLYSGEFKGPLGFKRMLIAYFIMCWGAGLMALLGKWA</sequence>
<organism evidence="10 11">
    <name type="scientific">Lodderomyces elongisporus (strain ATCC 11503 / CBS 2605 / JCM 1781 / NBRC 1676 / NRRL YB-4239)</name>
    <name type="common">Yeast</name>
    <name type="synonym">Saccharomyces elongisporus</name>
    <dbReference type="NCBI Taxonomy" id="379508"/>
    <lineage>
        <taxon>Eukaryota</taxon>
        <taxon>Fungi</taxon>
        <taxon>Dikarya</taxon>
        <taxon>Ascomycota</taxon>
        <taxon>Saccharomycotina</taxon>
        <taxon>Pichiomycetes</taxon>
        <taxon>Debaryomycetaceae</taxon>
        <taxon>Candida/Lodderomyces clade</taxon>
        <taxon>Lodderomyces</taxon>
    </lineage>
</organism>
<feature type="transmembrane region" description="Helical" evidence="8">
    <location>
        <begin position="334"/>
        <end position="356"/>
    </location>
</feature>
<dbReference type="STRING" id="379508.A5DTQ2"/>
<dbReference type="HOGENOM" id="CLU_027089_0_2_1"/>
<dbReference type="AlphaFoldDB" id="A5DTQ2"/>
<evidence type="ECO:0000256" key="2">
    <source>
        <dbReference type="ARBA" id="ARBA00006939"/>
    </source>
</evidence>
<feature type="transmembrane region" description="Helical" evidence="8">
    <location>
        <begin position="302"/>
        <end position="322"/>
    </location>
</feature>
<evidence type="ECO:0000256" key="5">
    <source>
        <dbReference type="ARBA" id="ARBA00022989"/>
    </source>
</evidence>
<feature type="transmembrane region" description="Helical" evidence="8">
    <location>
        <begin position="66"/>
        <end position="87"/>
    </location>
</feature>
<accession>A5DTQ2</accession>
<dbReference type="eggNOG" id="KOG1558">
    <property type="taxonomic scope" value="Eukaryota"/>
</dbReference>
<dbReference type="Proteomes" id="UP000001996">
    <property type="component" value="Unassembled WGS sequence"/>
</dbReference>
<comment type="subcellular location">
    <subcellularLocation>
        <location evidence="1 8">Membrane</location>
        <topology evidence="1 8">Multi-pass membrane protein</topology>
    </subcellularLocation>
</comment>
<evidence type="ECO:0000313" key="10">
    <source>
        <dbReference type="EMBL" id="EDK42560.1"/>
    </source>
</evidence>
<dbReference type="InParanoid" id="A5DTQ2"/>
<evidence type="ECO:0000256" key="6">
    <source>
        <dbReference type="ARBA" id="ARBA00023065"/>
    </source>
</evidence>
<evidence type="ECO:0000256" key="3">
    <source>
        <dbReference type="ARBA" id="ARBA00022448"/>
    </source>
</evidence>
<dbReference type="OMA" id="ISEYPWV"/>
<dbReference type="InterPro" id="IPR003689">
    <property type="entry name" value="ZIP"/>
</dbReference>
<feature type="compositionally biased region" description="Acidic residues" evidence="9">
    <location>
        <begin position="178"/>
        <end position="193"/>
    </location>
</feature>
<dbReference type="FunCoup" id="A5DTQ2">
    <property type="interactions" value="493"/>
</dbReference>
<dbReference type="KEGG" id="lel:PVL30_000710"/>
<evidence type="ECO:0000313" key="11">
    <source>
        <dbReference type="Proteomes" id="UP000001996"/>
    </source>
</evidence>
<dbReference type="GO" id="GO:0000007">
    <property type="term" value="F:low-affinity zinc ion transmembrane transporter activity"/>
    <property type="evidence" value="ECO:0007669"/>
    <property type="project" value="EnsemblFungi"/>
</dbReference>
<gene>
    <name evidence="10" type="ORF">LELG_00738</name>
</gene>
<keyword evidence="4 8" id="KW-0812">Transmembrane</keyword>
<dbReference type="InterPro" id="IPR004698">
    <property type="entry name" value="Zn/Fe_permease_fun/pln"/>
</dbReference>
<feature type="transmembrane region" description="Helical" evidence="8">
    <location>
        <begin position="107"/>
        <end position="129"/>
    </location>
</feature>
<dbReference type="EMBL" id="CH981524">
    <property type="protein sequence ID" value="EDK42560.1"/>
    <property type="molecule type" value="Genomic_DNA"/>
</dbReference>
<comment type="similarity">
    <text evidence="2 8">Belongs to the ZIP transporter (TC 2.A.5) family.</text>
</comment>
<proteinExistence type="inferred from homology"/>
<feature type="transmembrane region" description="Helical" evidence="8">
    <location>
        <begin position="31"/>
        <end position="54"/>
    </location>
</feature>
<feature type="transmembrane region" description="Helical" evidence="8">
    <location>
        <begin position="239"/>
        <end position="263"/>
    </location>
</feature>
<protein>
    <submittedName>
        <fullName evidence="10">Zinc-regulated transporter 2</fullName>
    </submittedName>
</protein>
<dbReference type="GO" id="GO:0071578">
    <property type="term" value="P:zinc ion import across plasma membrane"/>
    <property type="evidence" value="ECO:0007669"/>
    <property type="project" value="EnsemblFungi"/>
</dbReference>
<reference evidence="10 11" key="1">
    <citation type="journal article" date="2009" name="Nature">
        <title>Evolution of pathogenicity and sexual reproduction in eight Candida genomes.</title>
        <authorList>
            <person name="Butler G."/>
            <person name="Rasmussen M.D."/>
            <person name="Lin M.F."/>
            <person name="Santos M.A."/>
            <person name="Sakthikumar S."/>
            <person name="Munro C.A."/>
            <person name="Rheinbay E."/>
            <person name="Grabherr M."/>
            <person name="Forche A."/>
            <person name="Reedy J.L."/>
            <person name="Agrafioti I."/>
            <person name="Arnaud M.B."/>
            <person name="Bates S."/>
            <person name="Brown A.J."/>
            <person name="Brunke S."/>
            <person name="Costanzo M.C."/>
            <person name="Fitzpatrick D.A."/>
            <person name="de Groot P.W."/>
            <person name="Harris D."/>
            <person name="Hoyer L.L."/>
            <person name="Hube B."/>
            <person name="Klis F.M."/>
            <person name="Kodira C."/>
            <person name="Lennard N."/>
            <person name="Logue M.E."/>
            <person name="Martin R."/>
            <person name="Neiman A.M."/>
            <person name="Nikolaou E."/>
            <person name="Quail M.A."/>
            <person name="Quinn J."/>
            <person name="Santos M.C."/>
            <person name="Schmitzberger F.F."/>
            <person name="Sherlock G."/>
            <person name="Shah P."/>
            <person name="Silverstein K.A."/>
            <person name="Skrzypek M.S."/>
            <person name="Soll D."/>
            <person name="Staggs R."/>
            <person name="Stansfield I."/>
            <person name="Stumpf M.P."/>
            <person name="Sudbery P.E."/>
            <person name="Srikantha T."/>
            <person name="Zeng Q."/>
            <person name="Berman J."/>
            <person name="Berriman M."/>
            <person name="Heitman J."/>
            <person name="Gow N.A."/>
            <person name="Lorenz M.C."/>
            <person name="Birren B.W."/>
            <person name="Kellis M."/>
            <person name="Cuomo C.A."/>
        </authorList>
    </citation>
    <scope>NUCLEOTIDE SEQUENCE [LARGE SCALE GENOMIC DNA]</scope>
    <source>
        <strain evidence="11">ATCC 11503 / BCRC 21390 / CBS 2605 / JCM 1781 / NBRC 1676 / NRRL YB-4239</strain>
    </source>
</reference>
<name>A5DTQ2_LODEL</name>
<dbReference type="GO" id="GO:0005886">
    <property type="term" value="C:plasma membrane"/>
    <property type="evidence" value="ECO:0007669"/>
    <property type="project" value="EnsemblFungi"/>
</dbReference>